<dbReference type="Pfam" id="PF00512">
    <property type="entry name" value="HisKA"/>
    <property type="match status" value="1"/>
</dbReference>
<keyword evidence="7" id="KW-0812">Transmembrane</keyword>
<comment type="catalytic activity">
    <reaction evidence="1">
        <text>ATP + protein L-histidine = ADP + protein N-phospho-L-histidine.</text>
        <dbReference type="EC" id="2.7.13.3"/>
    </reaction>
</comment>
<dbReference type="PRINTS" id="PR00344">
    <property type="entry name" value="BCTRLSENSOR"/>
</dbReference>
<keyword evidence="4" id="KW-0808">Transferase</keyword>
<dbReference type="PROSITE" id="PS50109">
    <property type="entry name" value="HIS_KIN"/>
    <property type="match status" value="1"/>
</dbReference>
<dbReference type="SMART" id="SM00387">
    <property type="entry name" value="HATPase_c"/>
    <property type="match status" value="1"/>
</dbReference>
<feature type="transmembrane region" description="Helical" evidence="7">
    <location>
        <begin position="97"/>
        <end position="116"/>
    </location>
</feature>
<dbReference type="Pfam" id="PF02518">
    <property type="entry name" value="HATPase_c"/>
    <property type="match status" value="1"/>
</dbReference>
<dbReference type="InterPro" id="IPR003661">
    <property type="entry name" value="HisK_dim/P_dom"/>
</dbReference>
<dbReference type="EC" id="2.7.13.3" evidence="2"/>
<feature type="transmembrane region" description="Helical" evidence="7">
    <location>
        <begin position="261"/>
        <end position="282"/>
    </location>
</feature>
<feature type="transmembrane region" description="Helical" evidence="7">
    <location>
        <begin position="31"/>
        <end position="47"/>
    </location>
</feature>
<dbReference type="InterPro" id="IPR004358">
    <property type="entry name" value="Sig_transdc_His_kin-like_C"/>
</dbReference>
<dbReference type="SUPFAM" id="SSF47384">
    <property type="entry name" value="Homodimeric domain of signal transducing histidine kinase"/>
    <property type="match status" value="1"/>
</dbReference>
<dbReference type="PANTHER" id="PTHR43711:SF31">
    <property type="entry name" value="HISTIDINE KINASE"/>
    <property type="match status" value="1"/>
</dbReference>
<reference evidence="10" key="1">
    <citation type="submission" date="2017-09" db="EMBL/GenBank/DDBJ databases">
        <title>Depth-based differentiation of microbial function through sediment-hosted aquifers and enrichment of novel symbionts in the deep terrestrial subsurface.</title>
        <authorList>
            <person name="Probst A.J."/>
            <person name="Ladd B."/>
            <person name="Jarett J.K."/>
            <person name="Geller-Mcgrath D.E."/>
            <person name="Sieber C.M.K."/>
            <person name="Emerson J.B."/>
            <person name="Anantharaman K."/>
            <person name="Thomas B.C."/>
            <person name="Malmstrom R."/>
            <person name="Stieglmeier M."/>
            <person name="Klingl A."/>
            <person name="Woyke T."/>
            <person name="Ryan C.M."/>
            <person name="Banfield J.F."/>
        </authorList>
    </citation>
    <scope>NUCLEOTIDE SEQUENCE [LARGE SCALE GENOMIC DNA]</scope>
</reference>
<dbReference type="Gene3D" id="1.10.287.130">
    <property type="match status" value="1"/>
</dbReference>
<feature type="transmembrane region" description="Helical" evidence="7">
    <location>
        <begin position="168"/>
        <end position="191"/>
    </location>
</feature>
<dbReference type="PANTHER" id="PTHR43711">
    <property type="entry name" value="TWO-COMPONENT HISTIDINE KINASE"/>
    <property type="match status" value="1"/>
</dbReference>
<feature type="transmembrane region" description="Helical" evidence="7">
    <location>
        <begin position="230"/>
        <end position="249"/>
    </location>
</feature>
<dbReference type="InterPro" id="IPR003594">
    <property type="entry name" value="HATPase_dom"/>
</dbReference>
<evidence type="ECO:0000256" key="5">
    <source>
        <dbReference type="ARBA" id="ARBA00022777"/>
    </source>
</evidence>
<keyword evidence="3" id="KW-0597">Phosphoprotein</keyword>
<dbReference type="GO" id="GO:0000155">
    <property type="term" value="F:phosphorelay sensor kinase activity"/>
    <property type="evidence" value="ECO:0007669"/>
    <property type="project" value="InterPro"/>
</dbReference>
<dbReference type="CDD" id="cd00082">
    <property type="entry name" value="HisKA"/>
    <property type="match status" value="1"/>
</dbReference>
<accession>A0A2M7RFJ2</accession>
<dbReference type="InterPro" id="IPR003018">
    <property type="entry name" value="GAF"/>
</dbReference>
<dbReference type="Pfam" id="PF16927">
    <property type="entry name" value="HisKA_7TM"/>
    <property type="match status" value="1"/>
</dbReference>
<evidence type="ECO:0000256" key="6">
    <source>
        <dbReference type="ARBA" id="ARBA00023012"/>
    </source>
</evidence>
<feature type="transmembrane region" description="Helical" evidence="7">
    <location>
        <begin position="6"/>
        <end position="24"/>
    </location>
</feature>
<evidence type="ECO:0000256" key="7">
    <source>
        <dbReference type="SAM" id="Phobius"/>
    </source>
</evidence>
<evidence type="ECO:0000256" key="3">
    <source>
        <dbReference type="ARBA" id="ARBA00022553"/>
    </source>
</evidence>
<dbReference type="InterPro" id="IPR029016">
    <property type="entry name" value="GAF-like_dom_sf"/>
</dbReference>
<proteinExistence type="predicted"/>
<gene>
    <name evidence="9" type="ORF">COY67_00660</name>
</gene>
<evidence type="ECO:0000313" key="9">
    <source>
        <dbReference type="EMBL" id="PIY95302.1"/>
    </source>
</evidence>
<keyword evidence="6" id="KW-0902">Two-component regulatory system</keyword>
<feature type="transmembrane region" description="Helical" evidence="7">
    <location>
        <begin position="67"/>
        <end position="85"/>
    </location>
</feature>
<dbReference type="AlphaFoldDB" id="A0A2M7RFJ2"/>
<dbReference type="SMART" id="SM00065">
    <property type="entry name" value="GAF"/>
    <property type="match status" value="1"/>
</dbReference>
<dbReference type="Pfam" id="PF01590">
    <property type="entry name" value="GAF"/>
    <property type="match status" value="1"/>
</dbReference>
<dbReference type="Proteomes" id="UP000228689">
    <property type="component" value="Unassembled WGS sequence"/>
</dbReference>
<dbReference type="SUPFAM" id="SSF55874">
    <property type="entry name" value="ATPase domain of HSP90 chaperone/DNA topoisomerase II/histidine kinase"/>
    <property type="match status" value="1"/>
</dbReference>
<keyword evidence="7" id="KW-0472">Membrane</keyword>
<feature type="domain" description="Histidine kinase" evidence="8">
    <location>
        <begin position="510"/>
        <end position="729"/>
    </location>
</feature>
<dbReference type="InterPro" id="IPR036890">
    <property type="entry name" value="HATPase_C_sf"/>
</dbReference>
<evidence type="ECO:0000256" key="4">
    <source>
        <dbReference type="ARBA" id="ARBA00022679"/>
    </source>
</evidence>
<name>A0A2M7RFJ2_9BACT</name>
<dbReference type="SMART" id="SM00388">
    <property type="entry name" value="HisKA"/>
    <property type="match status" value="1"/>
</dbReference>
<dbReference type="Gene3D" id="3.30.450.40">
    <property type="match status" value="1"/>
</dbReference>
<dbReference type="InterPro" id="IPR005467">
    <property type="entry name" value="His_kinase_dom"/>
</dbReference>
<evidence type="ECO:0000259" key="8">
    <source>
        <dbReference type="PROSITE" id="PS50109"/>
    </source>
</evidence>
<feature type="transmembrane region" description="Helical" evidence="7">
    <location>
        <begin position="197"/>
        <end position="218"/>
    </location>
</feature>
<evidence type="ECO:0000256" key="1">
    <source>
        <dbReference type="ARBA" id="ARBA00000085"/>
    </source>
</evidence>
<comment type="caution">
    <text evidence="9">The sequence shown here is derived from an EMBL/GenBank/DDBJ whole genome shotgun (WGS) entry which is preliminary data.</text>
</comment>
<keyword evidence="5" id="KW-0418">Kinase</keyword>
<dbReference type="InterPro" id="IPR031621">
    <property type="entry name" value="HisKA_7TM"/>
</dbReference>
<organism evidence="9 10">
    <name type="scientific">Candidatus Komeilibacteria bacterium CG_4_10_14_0_8_um_filter_37_78</name>
    <dbReference type="NCBI Taxonomy" id="1974471"/>
    <lineage>
        <taxon>Bacteria</taxon>
        <taxon>Candidatus Komeiliibacteriota</taxon>
    </lineage>
</organism>
<dbReference type="Gene3D" id="3.30.565.10">
    <property type="entry name" value="Histidine kinase-like ATPase, C-terminal domain"/>
    <property type="match status" value="1"/>
</dbReference>
<evidence type="ECO:0000256" key="2">
    <source>
        <dbReference type="ARBA" id="ARBA00012438"/>
    </source>
</evidence>
<protein>
    <recommendedName>
        <fullName evidence="2">histidine kinase</fullName>
        <ecNumber evidence="2">2.7.13.3</ecNumber>
    </recommendedName>
</protein>
<sequence>MIISQVLPLLSAIFVIGLGFFILLKNLKSSINIVFFFLSVVVTIWLVGTYRMFVSVVDDQIMFWDRFIYIGVVYVPSLMYHFSILFTKQKKQGQSVFLSYVVGTFFLIMSSTPYFVEGVFRYEWGVHSKAQLFHHIFMLYFAVFIGLLFYNVVKFYRFTDSGVARSQARYVLLAFGVLVSIGTLGFLPAYGISIFPFSYLSGLFFTIILAYSILKYRFMDIRFIFKKSTVFLASLLLALGSSYFIFNFLTWNFPRVDNLDILALLVGLLVMQPARLLFGYIANKYFFADIYDYNEVLRDLSHRLTSTIDLDEIATAIVNTVLDSFRLEKTGLVLHKQINSSVRFQSVKVHGFSKQELNTFSNNQFLKKYLEINQGALSVDEIPLRVRRIHDQEFVNNLLALMKLMRELHITLCIPMFKENHLLGLLILGRKISKESYSNKDFELVETLANQASVALDNALLYQKVKDFNLELQNKVDAATKDLMRTNKKLQYTNANLQQLDKAKSEFLSITSHQLRTPLSGIKGYLSMLIDGDFGKMTPRVGKVIKELYQNSERMSRLINTFLNISRIEANRLMLNKTEVDFTELLRTTFNDFKPEAKKKNLKYLLHLPKKNICFYMDSDKIKDVVINLIDNAIKYTLQGEVVISAEMDAKKLTIKVEDTGVGMKPSEIDNLFQKFSRGIGIAQINTGGSGLGLYIVRKITEAHCGKAFAKSRGKDKGSVFGVELPICKKVR</sequence>
<dbReference type="InterPro" id="IPR050736">
    <property type="entry name" value="Sensor_HK_Regulatory"/>
</dbReference>
<dbReference type="SUPFAM" id="SSF55781">
    <property type="entry name" value="GAF domain-like"/>
    <property type="match status" value="1"/>
</dbReference>
<evidence type="ECO:0000313" key="10">
    <source>
        <dbReference type="Proteomes" id="UP000228689"/>
    </source>
</evidence>
<dbReference type="EMBL" id="PFMC01000015">
    <property type="protein sequence ID" value="PIY95302.1"/>
    <property type="molecule type" value="Genomic_DNA"/>
</dbReference>
<dbReference type="FunFam" id="3.30.565.10:FF:000006">
    <property type="entry name" value="Sensor histidine kinase WalK"/>
    <property type="match status" value="1"/>
</dbReference>
<feature type="transmembrane region" description="Helical" evidence="7">
    <location>
        <begin position="136"/>
        <end position="156"/>
    </location>
</feature>
<dbReference type="InterPro" id="IPR036097">
    <property type="entry name" value="HisK_dim/P_sf"/>
</dbReference>
<keyword evidence="7" id="KW-1133">Transmembrane helix</keyword>